<accession>A0ACB7SEP7</accession>
<protein>
    <submittedName>
        <fullName evidence="1">Uncharacterized protein</fullName>
    </submittedName>
</protein>
<evidence type="ECO:0000313" key="1">
    <source>
        <dbReference type="EMBL" id="KAH6933203.1"/>
    </source>
</evidence>
<organism evidence="1 2">
    <name type="scientific">Hyalomma asiaticum</name>
    <name type="common">Tick</name>
    <dbReference type="NCBI Taxonomy" id="266040"/>
    <lineage>
        <taxon>Eukaryota</taxon>
        <taxon>Metazoa</taxon>
        <taxon>Ecdysozoa</taxon>
        <taxon>Arthropoda</taxon>
        <taxon>Chelicerata</taxon>
        <taxon>Arachnida</taxon>
        <taxon>Acari</taxon>
        <taxon>Parasitiformes</taxon>
        <taxon>Ixodida</taxon>
        <taxon>Ixodoidea</taxon>
        <taxon>Ixodidae</taxon>
        <taxon>Hyalomminae</taxon>
        <taxon>Hyalomma</taxon>
    </lineage>
</organism>
<sequence length="100" mass="11183">MGRTNHLATEPQLRLRVELPTYMGYDDPKSVADFLDEIESYSKANGALEAYALARVLPLALQDVAGQWWRLQSPFTTWADFCNALLRGISAPWVRATSPA</sequence>
<dbReference type="Proteomes" id="UP000821845">
    <property type="component" value="Chromosome 4"/>
</dbReference>
<reference evidence="1" key="1">
    <citation type="submission" date="2020-05" db="EMBL/GenBank/DDBJ databases">
        <title>Large-scale comparative analyses of tick genomes elucidate their genetic diversity and vector capacities.</title>
        <authorList>
            <person name="Jia N."/>
            <person name="Wang J."/>
            <person name="Shi W."/>
            <person name="Du L."/>
            <person name="Sun Y."/>
            <person name="Zhan W."/>
            <person name="Jiang J."/>
            <person name="Wang Q."/>
            <person name="Zhang B."/>
            <person name="Ji P."/>
            <person name="Sakyi L.B."/>
            <person name="Cui X."/>
            <person name="Yuan T."/>
            <person name="Jiang B."/>
            <person name="Yang W."/>
            <person name="Lam T.T.-Y."/>
            <person name="Chang Q."/>
            <person name="Ding S."/>
            <person name="Wang X."/>
            <person name="Zhu J."/>
            <person name="Ruan X."/>
            <person name="Zhao L."/>
            <person name="Wei J."/>
            <person name="Que T."/>
            <person name="Du C."/>
            <person name="Cheng J."/>
            <person name="Dai P."/>
            <person name="Han X."/>
            <person name="Huang E."/>
            <person name="Gao Y."/>
            <person name="Liu J."/>
            <person name="Shao H."/>
            <person name="Ye R."/>
            <person name="Li L."/>
            <person name="Wei W."/>
            <person name="Wang X."/>
            <person name="Wang C."/>
            <person name="Yang T."/>
            <person name="Huo Q."/>
            <person name="Li W."/>
            <person name="Guo W."/>
            <person name="Chen H."/>
            <person name="Zhou L."/>
            <person name="Ni X."/>
            <person name="Tian J."/>
            <person name="Zhou Y."/>
            <person name="Sheng Y."/>
            <person name="Liu T."/>
            <person name="Pan Y."/>
            <person name="Xia L."/>
            <person name="Li J."/>
            <person name="Zhao F."/>
            <person name="Cao W."/>
        </authorList>
    </citation>
    <scope>NUCLEOTIDE SEQUENCE</scope>
    <source>
        <strain evidence="1">Hyas-2018</strain>
    </source>
</reference>
<keyword evidence="2" id="KW-1185">Reference proteome</keyword>
<name>A0ACB7SEP7_HYAAI</name>
<gene>
    <name evidence="1" type="ORF">HPB50_013443</name>
</gene>
<proteinExistence type="predicted"/>
<dbReference type="EMBL" id="CM023484">
    <property type="protein sequence ID" value="KAH6933203.1"/>
    <property type="molecule type" value="Genomic_DNA"/>
</dbReference>
<evidence type="ECO:0000313" key="2">
    <source>
        <dbReference type="Proteomes" id="UP000821845"/>
    </source>
</evidence>
<comment type="caution">
    <text evidence="1">The sequence shown here is derived from an EMBL/GenBank/DDBJ whole genome shotgun (WGS) entry which is preliminary data.</text>
</comment>